<keyword evidence="7" id="KW-1185">Reference proteome</keyword>
<dbReference type="Gene3D" id="2.10.109.10">
    <property type="entry name" value="Umud Fragment, subunit A"/>
    <property type="match status" value="1"/>
</dbReference>
<evidence type="ECO:0000313" key="8">
    <source>
        <dbReference type="Proteomes" id="UP000261166"/>
    </source>
</evidence>
<dbReference type="EMBL" id="QVLV01000003">
    <property type="protein sequence ID" value="RGE63394.1"/>
    <property type="molecule type" value="Genomic_DNA"/>
</dbReference>
<dbReference type="Pfam" id="PF10502">
    <property type="entry name" value="Peptidase_S26"/>
    <property type="match status" value="1"/>
</dbReference>
<dbReference type="RefSeq" id="WP_021636621.1">
    <property type="nucleotide sequence ID" value="NZ_CALBAU010000353.1"/>
</dbReference>
<organism evidence="5 7">
    <name type="scientific">Eisenbergiella massiliensis</name>
    <dbReference type="NCBI Taxonomy" id="1720294"/>
    <lineage>
        <taxon>Bacteria</taxon>
        <taxon>Bacillati</taxon>
        <taxon>Bacillota</taxon>
        <taxon>Clostridia</taxon>
        <taxon>Lachnospirales</taxon>
        <taxon>Lachnospiraceae</taxon>
        <taxon>Eisenbergiella</taxon>
    </lineage>
</organism>
<dbReference type="InterPro" id="IPR036286">
    <property type="entry name" value="LexA/Signal_pep-like_sf"/>
</dbReference>
<comment type="caution">
    <text evidence="5">The sequence shown here is derived from an EMBL/GenBank/DDBJ whole genome shotgun (WGS) entry which is preliminary data.</text>
</comment>
<dbReference type="PANTHER" id="PTHR43390:SF1">
    <property type="entry name" value="CHLOROPLAST PROCESSING PEPTIDASE"/>
    <property type="match status" value="1"/>
</dbReference>
<keyword evidence="3" id="KW-0645">Protease</keyword>
<dbReference type="CDD" id="cd06530">
    <property type="entry name" value="S26_SPase_I"/>
    <property type="match status" value="1"/>
</dbReference>
<evidence type="ECO:0000256" key="3">
    <source>
        <dbReference type="RuleBase" id="RU362042"/>
    </source>
</evidence>
<keyword evidence="3" id="KW-1133">Transmembrane helix</keyword>
<dbReference type="Proteomes" id="UP000260812">
    <property type="component" value="Unassembled WGS sequence"/>
</dbReference>
<dbReference type="GeneID" id="97986326"/>
<keyword evidence="3" id="KW-0812">Transmembrane</keyword>
<evidence type="ECO:0000256" key="2">
    <source>
        <dbReference type="ARBA" id="ARBA00009370"/>
    </source>
</evidence>
<reference evidence="5 8" key="1">
    <citation type="submission" date="2018-08" db="EMBL/GenBank/DDBJ databases">
        <title>A genome reference for cultivated species of the human gut microbiota.</title>
        <authorList>
            <person name="Zou Y."/>
            <person name="Xue W."/>
            <person name="Luo G."/>
        </authorList>
    </citation>
    <scope>NUCLEOTIDE SEQUENCE [LARGE SCALE GENOMIC DNA]</scope>
    <source>
        <strain evidence="6 8">AF26-4BH</strain>
        <strain evidence="5">TF05-5AC</strain>
    </source>
</reference>
<feature type="transmembrane region" description="Helical" evidence="3">
    <location>
        <begin position="30"/>
        <end position="50"/>
    </location>
</feature>
<dbReference type="GO" id="GO:0004252">
    <property type="term" value="F:serine-type endopeptidase activity"/>
    <property type="evidence" value="ECO:0007669"/>
    <property type="project" value="InterPro"/>
</dbReference>
<dbReference type="InterPro" id="IPR019533">
    <property type="entry name" value="Peptidase_S26"/>
</dbReference>
<comment type="catalytic activity">
    <reaction evidence="3">
        <text>Cleavage of hydrophobic, N-terminal signal or leader sequences from secreted and periplasmic proteins.</text>
        <dbReference type="EC" id="3.4.21.89"/>
    </reaction>
</comment>
<dbReference type="GO" id="GO:0005886">
    <property type="term" value="C:plasma membrane"/>
    <property type="evidence" value="ECO:0007669"/>
    <property type="project" value="UniProtKB-SubCell"/>
</dbReference>
<gene>
    <name evidence="5" type="primary">lepB</name>
    <name evidence="6" type="ORF">DWY69_18815</name>
    <name evidence="5" type="ORF">DXC51_05375</name>
</gene>
<dbReference type="NCBIfam" id="TIGR02227">
    <property type="entry name" value="sigpep_I_bact"/>
    <property type="match status" value="1"/>
</dbReference>
<accession>A0A3E3I8K2</accession>
<dbReference type="GO" id="GO:0006465">
    <property type="term" value="P:signal peptide processing"/>
    <property type="evidence" value="ECO:0007669"/>
    <property type="project" value="InterPro"/>
</dbReference>
<sequence length="182" mass="20549">MKQNTKNQSIAEIISRRRENVLVRQDGVSLLLRILFLTLAVWFLFTRVFFITQASGNAMFPAIKDGDLVIGFRLQQDYAKNDVVVCHINGQQYIGRILARQGDTVMLDESGKLLINGTAQNGEILYPTYAEEGLEYPLTVPENHVFILGDYRTQTVDSRDFGPVPMECVAGKVITILRRRGL</sequence>
<proteinExistence type="inferred from homology"/>
<dbReference type="EMBL" id="QVLU01000018">
    <property type="protein sequence ID" value="RGE69136.1"/>
    <property type="molecule type" value="Genomic_DNA"/>
</dbReference>
<name>A0A3E3I8K2_9FIRM</name>
<keyword evidence="3 5" id="KW-0378">Hydrolase</keyword>
<dbReference type="AlphaFoldDB" id="A0A3E3I8K2"/>
<evidence type="ECO:0000259" key="4">
    <source>
        <dbReference type="Pfam" id="PF10502"/>
    </source>
</evidence>
<protein>
    <recommendedName>
        <fullName evidence="3">Signal peptidase I</fullName>
        <ecNumber evidence="3">3.4.21.89</ecNumber>
    </recommendedName>
</protein>
<comment type="subcellular location">
    <subcellularLocation>
        <location evidence="1">Cell membrane</location>
        <topology evidence="1">Single-pass type II membrane protein</topology>
    </subcellularLocation>
    <subcellularLocation>
        <location evidence="3">Membrane</location>
        <topology evidence="3">Single-pass type II membrane protein</topology>
    </subcellularLocation>
</comment>
<keyword evidence="3" id="KW-0472">Membrane</keyword>
<evidence type="ECO:0000313" key="5">
    <source>
        <dbReference type="EMBL" id="RGE63394.1"/>
    </source>
</evidence>
<dbReference type="PANTHER" id="PTHR43390">
    <property type="entry name" value="SIGNAL PEPTIDASE I"/>
    <property type="match status" value="1"/>
</dbReference>
<dbReference type="EC" id="3.4.21.89" evidence="3"/>
<dbReference type="PRINTS" id="PR00727">
    <property type="entry name" value="LEADERPTASE"/>
</dbReference>
<evidence type="ECO:0000313" key="6">
    <source>
        <dbReference type="EMBL" id="RGE69136.1"/>
    </source>
</evidence>
<dbReference type="Proteomes" id="UP000261166">
    <property type="component" value="Unassembled WGS sequence"/>
</dbReference>
<dbReference type="GO" id="GO:0009003">
    <property type="term" value="F:signal peptidase activity"/>
    <property type="evidence" value="ECO:0007669"/>
    <property type="project" value="UniProtKB-EC"/>
</dbReference>
<feature type="domain" description="Peptidase S26" evidence="4">
    <location>
        <begin position="30"/>
        <end position="175"/>
    </location>
</feature>
<evidence type="ECO:0000313" key="7">
    <source>
        <dbReference type="Proteomes" id="UP000260812"/>
    </source>
</evidence>
<dbReference type="OrthoDB" id="9802919at2"/>
<dbReference type="SUPFAM" id="SSF51306">
    <property type="entry name" value="LexA/Signal peptidase"/>
    <property type="match status" value="1"/>
</dbReference>
<evidence type="ECO:0000256" key="1">
    <source>
        <dbReference type="ARBA" id="ARBA00004401"/>
    </source>
</evidence>
<comment type="similarity">
    <text evidence="2 3">Belongs to the peptidase S26 family.</text>
</comment>
<dbReference type="InterPro" id="IPR000223">
    <property type="entry name" value="Pept_S26A_signal_pept_1"/>
</dbReference>